<feature type="transmembrane region" description="Helical" evidence="10">
    <location>
        <begin position="167"/>
        <end position="191"/>
    </location>
</feature>
<protein>
    <recommendedName>
        <fullName evidence="11">G-protein coupled receptors family 1 profile domain-containing protein</fullName>
    </recommendedName>
</protein>
<feature type="transmembrane region" description="Helical" evidence="10">
    <location>
        <begin position="49"/>
        <end position="74"/>
    </location>
</feature>
<feature type="transmembrane region" description="Helical" evidence="10">
    <location>
        <begin position="228"/>
        <end position="249"/>
    </location>
</feature>
<dbReference type="InterPro" id="IPR017452">
    <property type="entry name" value="GPCR_Rhodpsn_7TM"/>
</dbReference>
<evidence type="ECO:0000256" key="1">
    <source>
        <dbReference type="ARBA" id="ARBA00004141"/>
    </source>
</evidence>
<keyword evidence="4" id="KW-0552">Olfaction</keyword>
<dbReference type="InParanoid" id="F7BIR9"/>
<dbReference type="FunFam" id="1.20.1070.10:FF:000009">
    <property type="entry name" value="Olfactory receptor"/>
    <property type="match status" value="1"/>
</dbReference>
<comment type="subcellular location">
    <subcellularLocation>
        <location evidence="1">Membrane</location>
        <topology evidence="1">Multi-pass membrane protein</topology>
    </subcellularLocation>
</comment>
<dbReference type="PROSITE" id="PS50262">
    <property type="entry name" value="G_PROTEIN_RECEP_F1_2"/>
    <property type="match status" value="1"/>
</dbReference>
<accession>F7BIR9</accession>
<dbReference type="InterPro" id="IPR000276">
    <property type="entry name" value="GPCR_Rhodpsn"/>
</dbReference>
<evidence type="ECO:0000256" key="6">
    <source>
        <dbReference type="ARBA" id="ARBA00023040"/>
    </source>
</evidence>
<evidence type="ECO:0000256" key="7">
    <source>
        <dbReference type="ARBA" id="ARBA00023136"/>
    </source>
</evidence>
<proteinExistence type="predicted"/>
<dbReference type="Proteomes" id="UP000002279">
    <property type="component" value="Unplaced"/>
</dbReference>
<dbReference type="CDD" id="cd15918">
    <property type="entry name" value="7tmA_OR1_7-like"/>
    <property type="match status" value="1"/>
</dbReference>
<dbReference type="FunCoup" id="F7BIR9">
    <property type="interactions" value="199"/>
</dbReference>
<dbReference type="SUPFAM" id="SSF81321">
    <property type="entry name" value="Family A G protein-coupled receptor-like"/>
    <property type="match status" value="1"/>
</dbReference>
<dbReference type="GeneTree" id="ENSGT00940000162852"/>
<keyword evidence="6" id="KW-0297">G-protein coupled receptor</keyword>
<evidence type="ECO:0000256" key="8">
    <source>
        <dbReference type="ARBA" id="ARBA00023170"/>
    </source>
</evidence>
<organism evidence="12 13">
    <name type="scientific">Ornithorhynchus anatinus</name>
    <name type="common">Duckbill platypus</name>
    <dbReference type="NCBI Taxonomy" id="9258"/>
    <lineage>
        <taxon>Eukaryota</taxon>
        <taxon>Metazoa</taxon>
        <taxon>Chordata</taxon>
        <taxon>Craniata</taxon>
        <taxon>Vertebrata</taxon>
        <taxon>Euteleostomi</taxon>
        <taxon>Mammalia</taxon>
        <taxon>Monotremata</taxon>
        <taxon>Ornithorhynchidae</taxon>
        <taxon>Ornithorhynchus</taxon>
    </lineage>
</organism>
<reference evidence="12" key="2">
    <citation type="submission" date="2025-09" db="UniProtKB">
        <authorList>
            <consortium name="Ensembl"/>
        </authorList>
    </citation>
    <scope>IDENTIFICATION</scope>
    <source>
        <strain evidence="12">Glennie</strain>
    </source>
</reference>
<dbReference type="HOGENOM" id="CLU_012526_1_0_1"/>
<keyword evidence="13" id="KW-1185">Reference proteome</keyword>
<dbReference type="PRINTS" id="PR00237">
    <property type="entry name" value="GPCRRHODOPSN"/>
</dbReference>
<keyword evidence="9" id="KW-0807">Transducer</keyword>
<keyword evidence="7 10" id="KW-0472">Membrane</keyword>
<gene>
    <name evidence="12" type="primary">LOC100089750</name>
</gene>
<dbReference type="eggNOG" id="ENOG502SHUD">
    <property type="taxonomic scope" value="Eukaryota"/>
</dbReference>
<evidence type="ECO:0000313" key="12">
    <source>
        <dbReference type="Ensembl" id="ENSOANP00000018949.2"/>
    </source>
</evidence>
<feature type="transmembrane region" description="Helical" evidence="10">
    <location>
        <begin position="80"/>
        <end position="102"/>
    </location>
</feature>
<dbReference type="GO" id="GO:0007165">
    <property type="term" value="P:signal transduction"/>
    <property type="evidence" value="ECO:0000318"/>
    <property type="project" value="GO_Central"/>
</dbReference>
<keyword evidence="8" id="KW-0675">Receptor</keyword>
<evidence type="ECO:0000259" key="11">
    <source>
        <dbReference type="PROSITE" id="PS50262"/>
    </source>
</evidence>
<dbReference type="InterPro" id="IPR000725">
    <property type="entry name" value="Olfact_rcpt"/>
</dbReference>
<evidence type="ECO:0000256" key="9">
    <source>
        <dbReference type="ARBA" id="ARBA00023224"/>
    </source>
</evidence>
<keyword evidence="5 10" id="KW-1133">Transmembrane helix</keyword>
<dbReference type="OMA" id="HTLLMAN"/>
<sequence>GDIPSRSTDYAYISILKNITITAMSSANQTGDSAFVLLGLSSDTGQQQLLFLLFLTLYLVTVGGNLLIILAIGADSHLHSPMYFFLANLSLVDICFSSTTVPKMLANMQTGSHTISYVGCLSQVYFSFLFGDLDDFLLAVMAFDRFMAICQPLGYTTAMRPRCCVRLVATCWIIAQLNSLLHTILLAQLAFCANHTVPHFFCDLTPLLALSCSDASINKMMLMSVGGVVILIPLICILGSYAHIISAVLKMPSAGSKRKAFSTCGSHLVVVMLFYGTVIGVYLCPSHSGSADESSLAAVLYAVVTPLLNPFIYSLRNHDLHRALHKLFFQRMPFILLESFQGPK</sequence>
<reference evidence="12" key="1">
    <citation type="submission" date="2025-08" db="UniProtKB">
        <authorList>
            <consortium name="Ensembl"/>
        </authorList>
    </citation>
    <scope>IDENTIFICATION</scope>
    <source>
        <strain evidence="12">Glennie</strain>
    </source>
</reference>
<evidence type="ECO:0000256" key="4">
    <source>
        <dbReference type="ARBA" id="ARBA00022725"/>
    </source>
</evidence>
<keyword evidence="3 10" id="KW-0812">Transmembrane</keyword>
<evidence type="ECO:0000256" key="10">
    <source>
        <dbReference type="SAM" id="Phobius"/>
    </source>
</evidence>
<name>F7BIR9_ORNAN</name>
<dbReference type="Gene3D" id="1.20.1070.10">
    <property type="entry name" value="Rhodopsin 7-helix transmembrane proteins"/>
    <property type="match status" value="1"/>
</dbReference>
<dbReference type="Pfam" id="PF13853">
    <property type="entry name" value="7tm_4"/>
    <property type="match status" value="1"/>
</dbReference>
<dbReference type="STRING" id="9258.ENSOANP00000018949"/>
<evidence type="ECO:0000256" key="5">
    <source>
        <dbReference type="ARBA" id="ARBA00022989"/>
    </source>
</evidence>
<dbReference type="GO" id="GO:0004984">
    <property type="term" value="F:olfactory receptor activity"/>
    <property type="evidence" value="ECO:0000318"/>
    <property type="project" value="GO_Central"/>
</dbReference>
<dbReference type="PANTHER" id="PTHR48001">
    <property type="entry name" value="OLFACTORY RECEPTOR"/>
    <property type="match status" value="1"/>
</dbReference>
<dbReference type="PRINTS" id="PR00245">
    <property type="entry name" value="OLFACTORYR"/>
</dbReference>
<dbReference type="AlphaFoldDB" id="F7BIR9"/>
<keyword evidence="2" id="KW-0716">Sensory transduction</keyword>
<evidence type="ECO:0000256" key="3">
    <source>
        <dbReference type="ARBA" id="ARBA00022692"/>
    </source>
</evidence>
<dbReference type="GO" id="GO:0004930">
    <property type="term" value="F:G protein-coupled receptor activity"/>
    <property type="evidence" value="ECO:0007669"/>
    <property type="project" value="UniProtKB-KW"/>
</dbReference>
<feature type="transmembrane region" description="Helical" evidence="10">
    <location>
        <begin position="295"/>
        <end position="315"/>
    </location>
</feature>
<evidence type="ECO:0000313" key="13">
    <source>
        <dbReference type="Proteomes" id="UP000002279"/>
    </source>
</evidence>
<feature type="domain" description="G-protein coupled receptors family 1 profile" evidence="11">
    <location>
        <begin position="64"/>
        <end position="313"/>
    </location>
</feature>
<evidence type="ECO:0000256" key="2">
    <source>
        <dbReference type="ARBA" id="ARBA00022606"/>
    </source>
</evidence>
<dbReference type="Ensembl" id="ENSOANT00000018952.2">
    <property type="protein sequence ID" value="ENSOANP00000018949.2"/>
    <property type="gene ID" value="ENSOANG00000047802.1"/>
</dbReference>
<dbReference type="GO" id="GO:0005886">
    <property type="term" value="C:plasma membrane"/>
    <property type="evidence" value="ECO:0000318"/>
    <property type="project" value="GO_Central"/>
</dbReference>
<feature type="transmembrane region" description="Helical" evidence="10">
    <location>
        <begin position="261"/>
        <end position="283"/>
    </location>
</feature>